<proteinExistence type="predicted"/>
<dbReference type="EMBL" id="CAJNNV010017888">
    <property type="protein sequence ID" value="CAE8605469.1"/>
    <property type="molecule type" value="Genomic_DNA"/>
</dbReference>
<evidence type="ECO:0000313" key="2">
    <source>
        <dbReference type="EMBL" id="CAE8605469.1"/>
    </source>
</evidence>
<evidence type="ECO:0000313" key="3">
    <source>
        <dbReference type="Proteomes" id="UP000654075"/>
    </source>
</evidence>
<comment type="caution">
    <text evidence="2">The sequence shown here is derived from an EMBL/GenBank/DDBJ whole genome shotgun (WGS) entry which is preliminary data.</text>
</comment>
<organism evidence="2 3">
    <name type="scientific">Polarella glacialis</name>
    <name type="common">Dinoflagellate</name>
    <dbReference type="NCBI Taxonomy" id="89957"/>
    <lineage>
        <taxon>Eukaryota</taxon>
        <taxon>Sar</taxon>
        <taxon>Alveolata</taxon>
        <taxon>Dinophyceae</taxon>
        <taxon>Suessiales</taxon>
        <taxon>Suessiaceae</taxon>
        <taxon>Polarella</taxon>
    </lineage>
</organism>
<evidence type="ECO:0000256" key="1">
    <source>
        <dbReference type="SAM" id="MobiDB-lite"/>
    </source>
</evidence>
<accession>A0A813EWE4</accession>
<protein>
    <submittedName>
        <fullName evidence="2">Uncharacterized protein</fullName>
    </submittedName>
</protein>
<gene>
    <name evidence="2" type="ORF">PGLA1383_LOCUS23581</name>
</gene>
<feature type="region of interest" description="Disordered" evidence="1">
    <location>
        <begin position="1"/>
        <end position="96"/>
    </location>
</feature>
<name>A0A813EWE4_POLGL</name>
<feature type="non-terminal residue" evidence="2">
    <location>
        <position position="130"/>
    </location>
</feature>
<feature type="compositionally biased region" description="Low complexity" evidence="1">
    <location>
        <begin position="44"/>
        <end position="53"/>
    </location>
</feature>
<keyword evidence="3" id="KW-1185">Reference proteome</keyword>
<feature type="compositionally biased region" description="Polar residues" evidence="1">
    <location>
        <begin position="1"/>
        <end position="16"/>
    </location>
</feature>
<reference evidence="2" key="1">
    <citation type="submission" date="2021-02" db="EMBL/GenBank/DDBJ databases">
        <authorList>
            <person name="Dougan E. K."/>
            <person name="Rhodes N."/>
            <person name="Thang M."/>
            <person name="Chan C."/>
        </authorList>
    </citation>
    <scope>NUCLEOTIDE SEQUENCE</scope>
</reference>
<dbReference type="AlphaFoldDB" id="A0A813EWE4"/>
<dbReference type="Proteomes" id="UP000654075">
    <property type="component" value="Unassembled WGS sequence"/>
</dbReference>
<dbReference type="OrthoDB" id="1517790at2759"/>
<sequence>RPSAWEPQTPTRTPRASESPVADGGALPRRRPEAAWQSWSSPQAEGSAGSSGERGNPHLEGPQGAWAQNLPVVRRSNGCPPSSEAMGEADPSRGSRSDNILCAVLALIKELDSPSLELVRRAVEQRSSEL</sequence>